<name>A0A5E4PVQ0_9NEOP</name>
<evidence type="ECO:0000313" key="2">
    <source>
        <dbReference type="Proteomes" id="UP000324832"/>
    </source>
</evidence>
<proteinExistence type="predicted"/>
<organism evidence="1 2">
    <name type="scientific">Leptidea sinapis</name>
    <dbReference type="NCBI Taxonomy" id="189913"/>
    <lineage>
        <taxon>Eukaryota</taxon>
        <taxon>Metazoa</taxon>
        <taxon>Ecdysozoa</taxon>
        <taxon>Arthropoda</taxon>
        <taxon>Hexapoda</taxon>
        <taxon>Insecta</taxon>
        <taxon>Pterygota</taxon>
        <taxon>Neoptera</taxon>
        <taxon>Endopterygota</taxon>
        <taxon>Lepidoptera</taxon>
        <taxon>Glossata</taxon>
        <taxon>Ditrysia</taxon>
        <taxon>Papilionoidea</taxon>
        <taxon>Pieridae</taxon>
        <taxon>Dismorphiinae</taxon>
        <taxon>Leptidea</taxon>
    </lineage>
</organism>
<gene>
    <name evidence="1" type="ORF">LSINAPIS_LOCUS2314</name>
</gene>
<dbReference type="Proteomes" id="UP000324832">
    <property type="component" value="Unassembled WGS sequence"/>
</dbReference>
<protein>
    <submittedName>
        <fullName evidence="1">Uncharacterized protein</fullName>
    </submittedName>
</protein>
<dbReference type="AlphaFoldDB" id="A0A5E4PVQ0"/>
<evidence type="ECO:0000313" key="1">
    <source>
        <dbReference type="EMBL" id="VVC89102.1"/>
    </source>
</evidence>
<dbReference type="EMBL" id="FZQP02000449">
    <property type="protein sequence ID" value="VVC89102.1"/>
    <property type="molecule type" value="Genomic_DNA"/>
</dbReference>
<reference evidence="1 2" key="1">
    <citation type="submission" date="2017-07" db="EMBL/GenBank/DDBJ databases">
        <authorList>
            <person name="Talla V."/>
            <person name="Backstrom N."/>
        </authorList>
    </citation>
    <scope>NUCLEOTIDE SEQUENCE [LARGE SCALE GENOMIC DNA]</scope>
</reference>
<accession>A0A5E4PVQ0</accession>
<sequence>MSTMEDFLQTQEQITDAIEQVEVVTDKWRFGVLDASLRVKVLEQRLQLLILGVQSAESQQEMQWPNILLHKTHLLAATDELHHQPHSPIVCKQAVLSPCSCIPHLVSQVPVGTRPDTLMQEFENTAASDHRLPTEYIRNAVLQCRQFKCYPFRLYLLNQKIQIKGIFQLQKSIGKNRDQS</sequence>
<keyword evidence="2" id="KW-1185">Reference proteome</keyword>